<keyword evidence="2" id="KW-1185">Reference proteome</keyword>
<dbReference type="AlphaFoldDB" id="A0A1X6X8B4"/>
<dbReference type="PROSITE" id="PS51257">
    <property type="entry name" value="PROKAR_LIPOPROTEIN"/>
    <property type="match status" value="1"/>
</dbReference>
<dbReference type="EMBL" id="FWFG01000112">
    <property type="protein sequence ID" value="SLM95574.1"/>
    <property type="molecule type" value="Genomic_DNA"/>
</dbReference>
<gene>
    <name evidence="1" type="ORF">FM110_13020</name>
</gene>
<reference evidence="1 2" key="1">
    <citation type="submission" date="2017-02" db="EMBL/GenBank/DDBJ databases">
        <authorList>
            <person name="Peterson S.W."/>
        </authorList>
    </citation>
    <scope>NUCLEOTIDE SEQUENCE [LARGE SCALE GENOMIC DNA]</scope>
    <source>
        <strain evidence="1 2">CIP104813</strain>
    </source>
</reference>
<evidence type="ECO:0000313" key="1">
    <source>
        <dbReference type="EMBL" id="SLM95574.1"/>
    </source>
</evidence>
<dbReference type="Proteomes" id="UP000195981">
    <property type="component" value="Unassembled WGS sequence"/>
</dbReference>
<sequence>MAREPRMSSGAARRRFLQRAAFGVVGIVSLASCSPETRTVEISRDPGPTAAPADAPRFLELAALAPAPEAISVSGLSESTAAAGELWARELALTGAAADVEEWIVASYGTSDGIGRAWVTPSEMKSALGISDVPDTWRLENVTVPGTPYRRMVLVDDSDPTSVRLRLAEVDA</sequence>
<organism evidence="1 2">
    <name type="scientific">Brachybacterium nesterenkovii</name>
    <dbReference type="NCBI Taxonomy" id="47847"/>
    <lineage>
        <taxon>Bacteria</taxon>
        <taxon>Bacillati</taxon>
        <taxon>Actinomycetota</taxon>
        <taxon>Actinomycetes</taxon>
        <taxon>Micrococcales</taxon>
        <taxon>Dermabacteraceae</taxon>
        <taxon>Brachybacterium</taxon>
    </lineage>
</organism>
<evidence type="ECO:0000313" key="2">
    <source>
        <dbReference type="Proteomes" id="UP000195981"/>
    </source>
</evidence>
<proteinExistence type="predicted"/>
<accession>A0A1X6X8B4</accession>
<dbReference type="RefSeq" id="WP_087105174.1">
    <property type="nucleotide sequence ID" value="NZ_FWFG01000112.1"/>
</dbReference>
<protein>
    <submittedName>
        <fullName evidence="1">Uncharacterized protein</fullName>
    </submittedName>
</protein>
<name>A0A1X6X8B4_9MICO</name>